<dbReference type="InterPro" id="IPR036291">
    <property type="entry name" value="NAD(P)-bd_dom_sf"/>
</dbReference>
<evidence type="ECO:0000256" key="2">
    <source>
        <dbReference type="ARBA" id="ARBA00022448"/>
    </source>
</evidence>
<dbReference type="EMBL" id="WTPX01000083">
    <property type="protein sequence ID" value="NNJ26530.1"/>
    <property type="molecule type" value="Genomic_DNA"/>
</dbReference>
<name>A0ABX1VEL8_9PLAN</name>
<dbReference type="RefSeq" id="WP_171187672.1">
    <property type="nucleotide sequence ID" value="NZ_WTPX01000083.1"/>
</dbReference>
<accession>A0ABX1VEL8</accession>
<dbReference type="Proteomes" id="UP000609651">
    <property type="component" value="Unassembled WGS sequence"/>
</dbReference>
<sequence length="445" mass="47151">MNVVILGGGTVGTSICKVLGTRHNVCLVDPDPEVLEIAGEQLDVQTVKGSACDAVTLFQAGVQSADLVLAVTSKDEINLVGASLSKSMGARRSVARVFNPSYLDSSTFDYRRHFGIDRLLSLERLTALELARSVRMRGMFVLENLVRGGVEVQEVAVETDSPAAGVPLKDLKFGPGVLAGVFVTDGVARIPNGDDSANAGDTVTLIGTGDSLEEAAKRFRKNVPPKLLVVIGGGGEIGFNLARVLSKGRFSVVLMEGDRDRCEELATKLDSVTVLHGDVTRRSEMEEARVDRADVFVAATGRDEDNIVCGVEARELGAGRIMSVVRRPDYANVLGKLGIDVAVSPRSVMTRQVDGMVQTGAVLARFDVAGNQAAVYEVEVREGCDLIGVPLKDAGFRGALVAAIDREEFVRVPGAEDMLKAGDVAVVLAQADAAEGVLERFEAQG</sequence>
<protein>
    <recommendedName>
        <fullName evidence="1">Trk system potassium uptake protein TrkA</fullName>
    </recommendedName>
</protein>
<feature type="domain" description="RCK C-terminal" evidence="8">
    <location>
        <begin position="140"/>
        <end position="221"/>
    </location>
</feature>
<evidence type="ECO:0000313" key="10">
    <source>
        <dbReference type="Proteomes" id="UP000609651"/>
    </source>
</evidence>
<keyword evidence="10" id="KW-1185">Reference proteome</keyword>
<dbReference type="SUPFAM" id="SSF51735">
    <property type="entry name" value="NAD(P)-binding Rossmann-fold domains"/>
    <property type="match status" value="2"/>
</dbReference>
<dbReference type="NCBIfam" id="NF007039">
    <property type="entry name" value="PRK09496.3-2"/>
    <property type="match status" value="1"/>
</dbReference>
<evidence type="ECO:0000256" key="5">
    <source>
        <dbReference type="ARBA" id="ARBA00023027"/>
    </source>
</evidence>
<keyword evidence="4" id="KW-0630">Potassium</keyword>
<dbReference type="PANTHER" id="PTHR43833:SF5">
    <property type="entry name" value="TRK SYSTEM POTASSIUM UPTAKE PROTEIN TRKA"/>
    <property type="match status" value="1"/>
</dbReference>
<dbReference type="PRINTS" id="PR00335">
    <property type="entry name" value="KUPTAKETRKA"/>
</dbReference>
<keyword evidence="5" id="KW-0520">NAD</keyword>
<dbReference type="InterPro" id="IPR050721">
    <property type="entry name" value="Trk_Ktr_HKT_K-transport"/>
</dbReference>
<reference evidence="9 10" key="1">
    <citation type="journal article" date="2020" name="Syst. Appl. Microbiol.">
        <title>Alienimonas chondri sp. nov., a novel planctomycete isolated from the biofilm of the red alga Chondrus crispus.</title>
        <authorList>
            <person name="Vitorino I."/>
            <person name="Albuquerque L."/>
            <person name="Wiegand S."/>
            <person name="Kallscheuer N."/>
            <person name="da Costa M.S."/>
            <person name="Lobo-da-Cunha A."/>
            <person name="Jogler C."/>
            <person name="Lage O.M."/>
        </authorList>
    </citation>
    <scope>NUCLEOTIDE SEQUENCE [LARGE SCALE GENOMIC DNA]</scope>
    <source>
        <strain evidence="9 10">LzC2</strain>
    </source>
</reference>
<evidence type="ECO:0000259" key="8">
    <source>
        <dbReference type="PROSITE" id="PS51202"/>
    </source>
</evidence>
<feature type="domain" description="RCK N-terminal" evidence="7">
    <location>
        <begin position="225"/>
        <end position="343"/>
    </location>
</feature>
<evidence type="ECO:0000256" key="6">
    <source>
        <dbReference type="ARBA" id="ARBA00023065"/>
    </source>
</evidence>
<dbReference type="InterPro" id="IPR036721">
    <property type="entry name" value="RCK_C_sf"/>
</dbReference>
<dbReference type="Pfam" id="PF02254">
    <property type="entry name" value="TrkA_N"/>
    <property type="match status" value="2"/>
</dbReference>
<evidence type="ECO:0000313" key="9">
    <source>
        <dbReference type="EMBL" id="NNJ26530.1"/>
    </source>
</evidence>
<feature type="domain" description="RCK C-terminal" evidence="8">
    <location>
        <begin position="363"/>
        <end position="444"/>
    </location>
</feature>
<dbReference type="Pfam" id="PF02080">
    <property type="entry name" value="TrkA_C"/>
    <property type="match status" value="2"/>
</dbReference>
<keyword evidence="6" id="KW-0406">Ion transport</keyword>
<dbReference type="InterPro" id="IPR006036">
    <property type="entry name" value="K_uptake_TrkA"/>
</dbReference>
<dbReference type="PANTHER" id="PTHR43833">
    <property type="entry name" value="POTASSIUM CHANNEL PROTEIN 2-RELATED-RELATED"/>
    <property type="match status" value="1"/>
</dbReference>
<evidence type="ECO:0000256" key="1">
    <source>
        <dbReference type="ARBA" id="ARBA00017378"/>
    </source>
</evidence>
<dbReference type="PROSITE" id="PS51202">
    <property type="entry name" value="RCK_C"/>
    <property type="match status" value="2"/>
</dbReference>
<dbReference type="InterPro" id="IPR006037">
    <property type="entry name" value="RCK_C"/>
</dbReference>
<dbReference type="Gene3D" id="3.30.70.1450">
    <property type="entry name" value="Regulator of K+ conductance, C-terminal domain"/>
    <property type="match status" value="2"/>
</dbReference>
<evidence type="ECO:0000256" key="3">
    <source>
        <dbReference type="ARBA" id="ARBA00022538"/>
    </source>
</evidence>
<evidence type="ECO:0000259" key="7">
    <source>
        <dbReference type="PROSITE" id="PS51201"/>
    </source>
</evidence>
<keyword evidence="2" id="KW-0813">Transport</keyword>
<dbReference type="Gene3D" id="3.40.50.720">
    <property type="entry name" value="NAD(P)-binding Rossmann-like Domain"/>
    <property type="match status" value="2"/>
</dbReference>
<dbReference type="InterPro" id="IPR003148">
    <property type="entry name" value="RCK_N"/>
</dbReference>
<dbReference type="SUPFAM" id="SSF116726">
    <property type="entry name" value="TrkA C-terminal domain-like"/>
    <property type="match status" value="2"/>
</dbReference>
<gene>
    <name evidence="9" type="ORF">LzC2_26190</name>
</gene>
<feature type="domain" description="RCK N-terminal" evidence="7">
    <location>
        <begin position="1"/>
        <end position="120"/>
    </location>
</feature>
<organism evidence="9 10">
    <name type="scientific">Alienimonas chondri</name>
    <dbReference type="NCBI Taxonomy" id="2681879"/>
    <lineage>
        <taxon>Bacteria</taxon>
        <taxon>Pseudomonadati</taxon>
        <taxon>Planctomycetota</taxon>
        <taxon>Planctomycetia</taxon>
        <taxon>Planctomycetales</taxon>
        <taxon>Planctomycetaceae</taxon>
        <taxon>Alienimonas</taxon>
    </lineage>
</organism>
<comment type="caution">
    <text evidence="9">The sequence shown here is derived from an EMBL/GenBank/DDBJ whole genome shotgun (WGS) entry which is preliminary data.</text>
</comment>
<keyword evidence="3" id="KW-0633">Potassium transport</keyword>
<evidence type="ECO:0000256" key="4">
    <source>
        <dbReference type="ARBA" id="ARBA00022958"/>
    </source>
</evidence>
<proteinExistence type="predicted"/>
<dbReference type="PROSITE" id="PS51201">
    <property type="entry name" value="RCK_N"/>
    <property type="match status" value="2"/>
</dbReference>